<dbReference type="HOGENOM" id="CLU_2781918_0_0_3"/>
<keyword evidence="1" id="KW-1133">Transmembrane helix</keyword>
<dbReference type="RefSeq" id="WP_008179839.1">
    <property type="nucleotide sequence ID" value="NZ_GL890829.1"/>
</dbReference>
<dbReference type="EMBL" id="GL890829">
    <property type="protein sequence ID" value="EGJ34588.1"/>
    <property type="molecule type" value="Genomic_DNA"/>
</dbReference>
<keyword evidence="1" id="KW-0812">Transmembrane</keyword>
<evidence type="ECO:0000313" key="3">
    <source>
        <dbReference type="Proteomes" id="UP000003959"/>
    </source>
</evidence>
<evidence type="ECO:0000313" key="2">
    <source>
        <dbReference type="EMBL" id="EGJ34588.1"/>
    </source>
</evidence>
<keyword evidence="3" id="KW-1185">Reference proteome</keyword>
<protein>
    <submittedName>
        <fullName evidence="2">Uncharacterized protein</fullName>
    </submittedName>
</protein>
<organism evidence="2 3">
    <name type="scientific">Moorena producens 3L</name>
    <dbReference type="NCBI Taxonomy" id="489825"/>
    <lineage>
        <taxon>Bacteria</taxon>
        <taxon>Bacillati</taxon>
        <taxon>Cyanobacteriota</taxon>
        <taxon>Cyanophyceae</taxon>
        <taxon>Coleofasciculales</taxon>
        <taxon>Coleofasciculaceae</taxon>
        <taxon>Moorena</taxon>
    </lineage>
</organism>
<feature type="transmembrane region" description="Helical" evidence="1">
    <location>
        <begin position="20"/>
        <end position="43"/>
    </location>
</feature>
<dbReference type="Proteomes" id="UP000003959">
    <property type="component" value="Unassembled WGS sequence"/>
</dbReference>
<reference evidence="3" key="1">
    <citation type="journal article" date="2011" name="Proc. Natl. Acad. Sci. U.S.A.">
        <title>Genomic insights into the physiology and ecology of the marine filamentous cyanobacterium Lyngbya majuscula.</title>
        <authorList>
            <person name="Jones A.C."/>
            <person name="Monroe E.A."/>
            <person name="Podell S."/>
            <person name="Hess W.R."/>
            <person name="Klages S."/>
            <person name="Esquenazi E."/>
            <person name="Niessen S."/>
            <person name="Hoover H."/>
            <person name="Rothmann M."/>
            <person name="Lasken R.S."/>
            <person name="Yates J.R.III."/>
            <person name="Reinhardt R."/>
            <person name="Kube M."/>
            <person name="Burkart M.D."/>
            <person name="Allen E.E."/>
            <person name="Dorrestein P.C."/>
            <person name="Gerwick W.H."/>
            <person name="Gerwick L."/>
        </authorList>
    </citation>
    <scope>NUCLEOTIDE SEQUENCE [LARGE SCALE GENOMIC DNA]</scope>
    <source>
        <strain evidence="3">3L</strain>
    </source>
</reference>
<feature type="non-terminal residue" evidence="2">
    <location>
        <position position="1"/>
    </location>
</feature>
<name>F4XL64_9CYAN</name>
<gene>
    <name evidence="2" type="ORF">LYNGBM3L_14560</name>
</gene>
<accession>F4XL64</accession>
<keyword evidence="1" id="KW-0472">Membrane</keyword>
<dbReference type="AlphaFoldDB" id="F4XL64"/>
<sequence>TLPKIYLRRNPMNLKKWLTTAISVLVVVFPIVITFLMIAEPALARTRSDRHLKQNIADVDVDQVLASLL</sequence>
<evidence type="ECO:0000256" key="1">
    <source>
        <dbReference type="SAM" id="Phobius"/>
    </source>
</evidence>
<proteinExistence type="predicted"/>